<evidence type="ECO:0008006" key="5">
    <source>
        <dbReference type="Google" id="ProtNLM"/>
    </source>
</evidence>
<gene>
    <name evidence="3" type="ORF">KDH_07540</name>
</gene>
<sequence>MFGRDLDAVSVRARLGLGDDFIPWLEELESVGALTPPARLPDTHEAGNVLARLGVSPEDADAIIDAWLTQDQTPELWWLLQRCHQQLISQMGEPYPSPRCQWPLLPSHLGASGRLFYVYVFLSALPSIRQWHREHGIADDVSWATLADLGEHIAIHRRIFGTAGLDVPEWIIHHFRGVLYRLGRLHFHRGRLSPDWPIYHNAISNDVAGSRLIPGAPALSIHIPESGGPMTPAICDESFRQALDFFARHFPEEEYRFGQCSSWLLDPQLANYLPSTSNIVQFQQRFHLVPGGWNGNQDVMRFVFRRVTPSLDELPQRTTLERVVVKHLRAGQHWQIRSGWLVL</sequence>
<reference evidence="3 4" key="1">
    <citation type="submission" date="2023-02" db="EMBL/GenBank/DDBJ databases">
        <title>Dictyobacter halimunensis sp. nov., a new member of the class Ktedonobacteria from forest soil in a geothermal area.</title>
        <authorList>
            <person name="Rachmania M.K."/>
            <person name="Ningsih F."/>
            <person name="Sakai Y."/>
            <person name="Yabe S."/>
            <person name="Yokota A."/>
            <person name="Sjamsuridzal W."/>
        </authorList>
    </citation>
    <scope>NUCLEOTIDE SEQUENCE [LARGE SCALE GENOMIC DNA]</scope>
    <source>
        <strain evidence="3 4">S3.2.2.5</strain>
    </source>
</reference>
<dbReference type="RefSeq" id="WP_338247626.1">
    <property type="nucleotide sequence ID" value="NZ_BSRI01000001.1"/>
</dbReference>
<evidence type="ECO:0000313" key="4">
    <source>
        <dbReference type="Proteomes" id="UP001344906"/>
    </source>
</evidence>
<keyword evidence="4" id="KW-1185">Reference proteome</keyword>
<organism evidence="3 4">
    <name type="scientific">Dictyobacter halimunensis</name>
    <dbReference type="NCBI Taxonomy" id="3026934"/>
    <lineage>
        <taxon>Bacteria</taxon>
        <taxon>Bacillati</taxon>
        <taxon>Chloroflexota</taxon>
        <taxon>Ktedonobacteria</taxon>
        <taxon>Ktedonobacterales</taxon>
        <taxon>Dictyobacteraceae</taxon>
        <taxon>Dictyobacter</taxon>
    </lineage>
</organism>
<evidence type="ECO:0000313" key="3">
    <source>
        <dbReference type="EMBL" id="GLV53903.1"/>
    </source>
</evidence>
<evidence type="ECO:0000259" key="2">
    <source>
        <dbReference type="Pfam" id="PF18164"/>
    </source>
</evidence>
<protein>
    <recommendedName>
        <fullName evidence="5">Acyltransferase</fullName>
    </recommendedName>
</protein>
<feature type="domain" description="GNAT-like C-terminal" evidence="2">
    <location>
        <begin position="179"/>
        <end position="341"/>
    </location>
</feature>
<dbReference type="Pfam" id="PF18164">
    <property type="entry name" value="GNAT_C"/>
    <property type="match status" value="1"/>
</dbReference>
<name>A0ABQ6FJT1_9CHLR</name>
<dbReference type="InterPro" id="IPR041273">
    <property type="entry name" value="NAT_N"/>
</dbReference>
<evidence type="ECO:0000259" key="1">
    <source>
        <dbReference type="Pfam" id="PF18082"/>
    </source>
</evidence>
<dbReference type="Gene3D" id="3.40.630.120">
    <property type="match status" value="1"/>
</dbReference>
<dbReference type="EMBL" id="BSRI01000001">
    <property type="protein sequence ID" value="GLV53903.1"/>
    <property type="molecule type" value="Genomic_DNA"/>
</dbReference>
<proteinExistence type="predicted"/>
<dbReference type="InterPro" id="IPR041644">
    <property type="entry name" value="GNAT_C"/>
</dbReference>
<comment type="caution">
    <text evidence="3">The sequence shown here is derived from an EMBL/GenBank/DDBJ whole genome shotgun (WGS) entry which is preliminary data.</text>
</comment>
<accession>A0ABQ6FJT1</accession>
<dbReference type="Pfam" id="PF18082">
    <property type="entry name" value="NAT_N"/>
    <property type="match status" value="1"/>
</dbReference>
<dbReference type="Proteomes" id="UP001344906">
    <property type="component" value="Unassembled WGS sequence"/>
</dbReference>
<feature type="domain" description="N-acyltransferase N-terminal" evidence="1">
    <location>
        <begin position="48"/>
        <end position="177"/>
    </location>
</feature>